<dbReference type="SUPFAM" id="SSF53448">
    <property type="entry name" value="Nucleotide-diphospho-sugar transferases"/>
    <property type="match status" value="1"/>
</dbReference>
<dbReference type="InterPro" id="IPR029044">
    <property type="entry name" value="Nucleotide-diphossugar_trans"/>
</dbReference>
<dbReference type="GO" id="GO:0004581">
    <property type="term" value="F:dolichyl-phosphate beta-glucosyltransferase activity"/>
    <property type="evidence" value="ECO:0007669"/>
    <property type="project" value="UniProtKB-EC"/>
</dbReference>
<evidence type="ECO:0000256" key="12">
    <source>
        <dbReference type="ARBA" id="ARBA00045097"/>
    </source>
</evidence>
<evidence type="ECO:0000256" key="8">
    <source>
        <dbReference type="ARBA" id="ARBA00022824"/>
    </source>
</evidence>
<evidence type="ECO:0000256" key="4">
    <source>
        <dbReference type="ARBA" id="ARBA00012583"/>
    </source>
</evidence>
<name>A0AAD5X419_9FUNG</name>
<dbReference type="Gene3D" id="3.90.550.10">
    <property type="entry name" value="Spore Coat Polysaccharide Biosynthesis Protein SpsA, Chain A"/>
    <property type="match status" value="1"/>
</dbReference>
<evidence type="ECO:0000313" key="16">
    <source>
        <dbReference type="Proteomes" id="UP001212841"/>
    </source>
</evidence>
<keyword evidence="10 13" id="KW-1133">Transmembrane helix</keyword>
<proteinExistence type="inferred from homology"/>
<evidence type="ECO:0000256" key="13">
    <source>
        <dbReference type="SAM" id="Phobius"/>
    </source>
</evidence>
<dbReference type="InterPro" id="IPR001173">
    <property type="entry name" value="Glyco_trans_2-like"/>
</dbReference>
<keyword evidence="16" id="KW-1185">Reference proteome</keyword>
<dbReference type="EMBL" id="JADGJD010000072">
    <property type="protein sequence ID" value="KAJ3055571.1"/>
    <property type="molecule type" value="Genomic_DNA"/>
</dbReference>
<dbReference type="EC" id="2.4.1.117" evidence="4"/>
<accession>A0AAD5X419</accession>
<dbReference type="Proteomes" id="UP001212841">
    <property type="component" value="Unassembled WGS sequence"/>
</dbReference>
<reference evidence="15" key="1">
    <citation type="submission" date="2020-05" db="EMBL/GenBank/DDBJ databases">
        <title>Phylogenomic resolution of chytrid fungi.</title>
        <authorList>
            <person name="Stajich J.E."/>
            <person name="Amses K."/>
            <person name="Simmons R."/>
            <person name="Seto K."/>
            <person name="Myers J."/>
            <person name="Bonds A."/>
            <person name="Quandt C.A."/>
            <person name="Barry K."/>
            <person name="Liu P."/>
            <person name="Grigoriev I."/>
            <person name="Longcore J.E."/>
            <person name="James T.Y."/>
        </authorList>
    </citation>
    <scope>NUCLEOTIDE SEQUENCE</scope>
    <source>
        <strain evidence="15">JEL0318</strain>
    </source>
</reference>
<sequence length="337" mass="37489">MIATSTILFGVLGLALLGVTILSILLWATNPPKARLRTKNEEFYTHATTDKREPFPSLLDDSSTSKPSISISVIVPAYNETARLPAMLDEAHEYLDQRAAKDAAFAYEIIVVDDGSKDGTSKVALDIARNRAKTTKPAEWARKELRVLTLEKNRKKGGAVTQGMLVSRGEKLIFVDADGATKFSDIEKLEKDLDRVAKKGEGVAVGSRAHMVNTEAVVKRSFVRNFLMYGFHTILYILGISSIKDTQCGFKMVTRNAGRKIFPNMHTEGWIFDVEMLLLAMWAGVPIAETPVTWHEVPGTKMSLISDSVVMLLDLFRIRLNYILGIWKIATPRMKSN</sequence>
<dbReference type="GO" id="GO:0006487">
    <property type="term" value="P:protein N-linked glycosylation"/>
    <property type="evidence" value="ECO:0007669"/>
    <property type="project" value="TreeGrafter"/>
</dbReference>
<dbReference type="PANTHER" id="PTHR10859">
    <property type="entry name" value="GLYCOSYL TRANSFERASE"/>
    <property type="match status" value="1"/>
</dbReference>
<evidence type="ECO:0000313" key="15">
    <source>
        <dbReference type="EMBL" id="KAJ3055571.1"/>
    </source>
</evidence>
<evidence type="ECO:0000256" key="6">
    <source>
        <dbReference type="ARBA" id="ARBA00022679"/>
    </source>
</evidence>
<evidence type="ECO:0000259" key="14">
    <source>
        <dbReference type="Pfam" id="PF00535"/>
    </source>
</evidence>
<evidence type="ECO:0000256" key="7">
    <source>
        <dbReference type="ARBA" id="ARBA00022692"/>
    </source>
</evidence>
<dbReference type="PANTHER" id="PTHR10859:SF91">
    <property type="entry name" value="DOLICHYL-PHOSPHATE BETA-GLUCOSYLTRANSFERASE"/>
    <property type="match status" value="1"/>
</dbReference>
<evidence type="ECO:0000256" key="11">
    <source>
        <dbReference type="ARBA" id="ARBA00023136"/>
    </source>
</evidence>
<keyword evidence="5" id="KW-0328">Glycosyltransferase</keyword>
<comment type="similarity">
    <text evidence="3">Belongs to the glycosyltransferase 2 family.</text>
</comment>
<protein>
    <recommendedName>
        <fullName evidence="4">dolichyl-phosphate beta-glucosyltransferase</fullName>
        <ecNumber evidence="4">2.4.1.117</ecNumber>
    </recommendedName>
</protein>
<dbReference type="InterPro" id="IPR035518">
    <property type="entry name" value="DPG_synthase"/>
</dbReference>
<keyword evidence="6" id="KW-0808">Transferase</keyword>
<keyword evidence="11 13" id="KW-0472">Membrane</keyword>
<feature type="transmembrane region" description="Helical" evidence="13">
    <location>
        <begin position="6"/>
        <end position="29"/>
    </location>
</feature>
<dbReference type="Pfam" id="PF00535">
    <property type="entry name" value="Glycos_transf_2"/>
    <property type="match status" value="1"/>
</dbReference>
<comment type="subcellular location">
    <subcellularLocation>
        <location evidence="1">Endoplasmic reticulum membrane</location>
        <topology evidence="1">Single-pass membrane protein</topology>
    </subcellularLocation>
</comment>
<evidence type="ECO:0000256" key="5">
    <source>
        <dbReference type="ARBA" id="ARBA00022676"/>
    </source>
</evidence>
<keyword evidence="8" id="KW-0256">Endoplasmic reticulum</keyword>
<organism evidence="15 16">
    <name type="scientific">Rhizophlyctis rosea</name>
    <dbReference type="NCBI Taxonomy" id="64517"/>
    <lineage>
        <taxon>Eukaryota</taxon>
        <taxon>Fungi</taxon>
        <taxon>Fungi incertae sedis</taxon>
        <taxon>Chytridiomycota</taxon>
        <taxon>Chytridiomycota incertae sedis</taxon>
        <taxon>Chytridiomycetes</taxon>
        <taxon>Rhizophlyctidales</taxon>
        <taxon>Rhizophlyctidaceae</taxon>
        <taxon>Rhizophlyctis</taxon>
    </lineage>
</organism>
<evidence type="ECO:0000256" key="10">
    <source>
        <dbReference type="ARBA" id="ARBA00022989"/>
    </source>
</evidence>
<dbReference type="AlphaFoldDB" id="A0AAD5X419"/>
<keyword evidence="7 13" id="KW-0812">Transmembrane</keyword>
<comment type="catalytic activity">
    <reaction evidence="12">
        <text>a di-trans,poly-cis-dolichyl phosphate + UDP-alpha-D-glucose = a di-trans,poly-cis-dolichyl beta-D-glucosyl phosphate + UDP</text>
        <dbReference type="Rhea" id="RHEA:15401"/>
        <dbReference type="Rhea" id="RHEA-COMP:19498"/>
        <dbReference type="Rhea" id="RHEA-COMP:19502"/>
        <dbReference type="ChEBI" id="CHEBI:57525"/>
        <dbReference type="ChEBI" id="CHEBI:57683"/>
        <dbReference type="ChEBI" id="CHEBI:58223"/>
        <dbReference type="ChEBI" id="CHEBI:58885"/>
        <dbReference type="EC" id="2.4.1.117"/>
    </reaction>
    <physiologicalReaction direction="left-to-right" evidence="12">
        <dbReference type="Rhea" id="RHEA:15402"/>
    </physiologicalReaction>
</comment>
<feature type="domain" description="Glycosyltransferase 2-like" evidence="14">
    <location>
        <begin position="72"/>
        <end position="256"/>
    </location>
</feature>
<evidence type="ECO:0000256" key="1">
    <source>
        <dbReference type="ARBA" id="ARBA00004389"/>
    </source>
</evidence>
<comment type="pathway">
    <text evidence="2">Protein modification; protein glycosylation.</text>
</comment>
<keyword evidence="9" id="KW-0735">Signal-anchor</keyword>
<dbReference type="GO" id="GO:0005789">
    <property type="term" value="C:endoplasmic reticulum membrane"/>
    <property type="evidence" value="ECO:0007669"/>
    <property type="project" value="UniProtKB-SubCell"/>
</dbReference>
<evidence type="ECO:0000256" key="9">
    <source>
        <dbReference type="ARBA" id="ARBA00022968"/>
    </source>
</evidence>
<dbReference type="CDD" id="cd04188">
    <property type="entry name" value="DPG_synthase"/>
    <property type="match status" value="1"/>
</dbReference>
<comment type="caution">
    <text evidence="15">The sequence shown here is derived from an EMBL/GenBank/DDBJ whole genome shotgun (WGS) entry which is preliminary data.</text>
</comment>
<gene>
    <name evidence="15" type="primary">ALG5</name>
    <name evidence="15" type="ORF">HK097_010092</name>
</gene>
<evidence type="ECO:0000256" key="2">
    <source>
        <dbReference type="ARBA" id="ARBA00004922"/>
    </source>
</evidence>
<evidence type="ECO:0000256" key="3">
    <source>
        <dbReference type="ARBA" id="ARBA00006739"/>
    </source>
</evidence>